<evidence type="ECO:0008006" key="4">
    <source>
        <dbReference type="Google" id="ProtNLM"/>
    </source>
</evidence>
<organism evidence="2 3">
    <name type="scientific">Gordonia soli NBRC 108243</name>
    <dbReference type="NCBI Taxonomy" id="1223545"/>
    <lineage>
        <taxon>Bacteria</taxon>
        <taxon>Bacillati</taxon>
        <taxon>Actinomycetota</taxon>
        <taxon>Actinomycetes</taxon>
        <taxon>Mycobacteriales</taxon>
        <taxon>Gordoniaceae</taxon>
        <taxon>Gordonia</taxon>
    </lineage>
</organism>
<evidence type="ECO:0000313" key="2">
    <source>
        <dbReference type="EMBL" id="GAC66796.1"/>
    </source>
</evidence>
<keyword evidence="3" id="KW-1185">Reference proteome</keyword>
<accession>M0QEP6</accession>
<dbReference type="EMBL" id="BANX01000005">
    <property type="protein sequence ID" value="GAC66796.1"/>
    <property type="molecule type" value="Genomic_DNA"/>
</dbReference>
<protein>
    <recommendedName>
        <fullName evidence="4">Pyridoxamine 5'-phosphate oxidase putative domain-containing protein</fullName>
    </recommendedName>
</protein>
<dbReference type="SUPFAM" id="SSF50475">
    <property type="entry name" value="FMN-binding split barrel"/>
    <property type="match status" value="1"/>
</dbReference>
<dbReference type="InterPro" id="IPR012349">
    <property type="entry name" value="Split_barrel_FMN-bd"/>
</dbReference>
<sequence length="189" mass="20061">MSDPNASEPTVELIPRHTAATLPDHGSDQPDGDQPDNRPQVWSDVEELLRAGSGTTWLSVGRSAGGVHTRPVFAAWTGDAFVFASNGSTAKSAHLDADGRGSLAIDLSSVHLVVEGRADRLVTPAGLENASAALLEVYGWPTTVIGDVVDAPYGAPTSGGPPYRLYRFTPARAFAFPTADQFEPTRFRF</sequence>
<dbReference type="AlphaFoldDB" id="M0QEP6"/>
<dbReference type="Gene3D" id="2.30.110.10">
    <property type="entry name" value="Electron Transport, Fmn-binding Protein, Chain A"/>
    <property type="match status" value="1"/>
</dbReference>
<dbReference type="Proteomes" id="UP000011666">
    <property type="component" value="Unassembled WGS sequence"/>
</dbReference>
<name>M0QEP6_9ACTN</name>
<gene>
    <name evidence="2" type="ORF">GS4_05_00040</name>
</gene>
<dbReference type="eggNOG" id="COG0259">
    <property type="taxonomic scope" value="Bacteria"/>
</dbReference>
<evidence type="ECO:0000256" key="1">
    <source>
        <dbReference type="SAM" id="MobiDB-lite"/>
    </source>
</evidence>
<proteinExistence type="predicted"/>
<reference evidence="2 3" key="1">
    <citation type="submission" date="2013-01" db="EMBL/GenBank/DDBJ databases">
        <title>Whole genome shotgun sequence of Gordonia soli NBRC 108243.</title>
        <authorList>
            <person name="Isaki-Nakamura S."/>
            <person name="Hosoyama A."/>
            <person name="Tsuchikane K."/>
            <person name="Ando Y."/>
            <person name="Baba S."/>
            <person name="Ohji S."/>
            <person name="Hamada M."/>
            <person name="Tamura T."/>
            <person name="Yamazoe A."/>
            <person name="Yamazaki S."/>
            <person name="Fujita N."/>
        </authorList>
    </citation>
    <scope>NUCLEOTIDE SEQUENCE [LARGE SCALE GENOMIC DNA]</scope>
    <source>
        <strain evidence="2 3">NBRC 108243</strain>
    </source>
</reference>
<dbReference type="RefSeq" id="WP_007617351.1">
    <property type="nucleotide sequence ID" value="NZ_BANX01000005.1"/>
</dbReference>
<comment type="caution">
    <text evidence="2">The sequence shown here is derived from an EMBL/GenBank/DDBJ whole genome shotgun (WGS) entry which is preliminary data.</text>
</comment>
<dbReference type="OrthoDB" id="157302at2"/>
<dbReference type="STRING" id="1223545.GS4_05_00040"/>
<evidence type="ECO:0000313" key="3">
    <source>
        <dbReference type="Proteomes" id="UP000011666"/>
    </source>
</evidence>
<feature type="region of interest" description="Disordered" evidence="1">
    <location>
        <begin position="1"/>
        <end position="39"/>
    </location>
</feature>